<feature type="compositionally biased region" description="Low complexity" evidence="2">
    <location>
        <begin position="122"/>
        <end position="138"/>
    </location>
</feature>
<reference evidence="4 5" key="3">
    <citation type="journal article" date="2017" name="Mol. Plant Pathol.">
        <title>A gapless genome sequence of the fungus Botrytis cinerea.</title>
        <authorList>
            <person name="Van Kan J.A."/>
            <person name="Stassen J.H."/>
            <person name="Mosbach A."/>
            <person name="Van Der Lee T.A."/>
            <person name="Faino L."/>
            <person name="Farmer A.D."/>
            <person name="Papasotiriou D.G."/>
            <person name="Zhou S."/>
            <person name="Seidl M.F."/>
            <person name="Cottam E."/>
            <person name="Edel D."/>
            <person name="Hahn M."/>
            <person name="Schwartz D.C."/>
            <person name="Dietrich R.A."/>
            <person name="Widdison S."/>
            <person name="Scalliet G."/>
        </authorList>
    </citation>
    <scope>NUCLEOTIDE SEQUENCE [LARGE SCALE GENOMIC DNA]</scope>
    <source>
        <strain evidence="4 5">B05.10</strain>
    </source>
</reference>
<feature type="compositionally biased region" description="Polar residues" evidence="2">
    <location>
        <begin position="152"/>
        <end position="162"/>
    </location>
</feature>
<name>A0A384K684_BOTFB</name>
<dbReference type="GO" id="GO:0006606">
    <property type="term" value="P:protein import into nucleus"/>
    <property type="evidence" value="ECO:0007669"/>
    <property type="project" value="InterPro"/>
</dbReference>
<dbReference type="PANTHER" id="PTHR28063:SF1">
    <property type="entry name" value="RNA POLYMERASE II NUCLEAR LOCALIZATION PROTEIN IWR1"/>
    <property type="match status" value="1"/>
</dbReference>
<evidence type="ECO:0000256" key="2">
    <source>
        <dbReference type="SAM" id="MobiDB-lite"/>
    </source>
</evidence>
<feature type="compositionally biased region" description="Acidic residues" evidence="2">
    <location>
        <begin position="479"/>
        <end position="488"/>
    </location>
</feature>
<keyword evidence="5" id="KW-1185">Reference proteome</keyword>
<feature type="compositionally biased region" description="Acidic residues" evidence="2">
    <location>
        <begin position="323"/>
        <end position="343"/>
    </location>
</feature>
<dbReference type="AlphaFoldDB" id="A0A384K684"/>
<dbReference type="RefSeq" id="XP_024553717.1">
    <property type="nucleotide sequence ID" value="XM_024697900.1"/>
</dbReference>
<dbReference type="Pfam" id="PF08574">
    <property type="entry name" value="Iwr1"/>
    <property type="match status" value="1"/>
</dbReference>
<feature type="compositionally biased region" description="Acidic residues" evidence="2">
    <location>
        <begin position="436"/>
        <end position="457"/>
    </location>
</feature>
<feature type="compositionally biased region" description="Polar residues" evidence="2">
    <location>
        <begin position="69"/>
        <end position="93"/>
    </location>
</feature>
<evidence type="ECO:0000259" key="3">
    <source>
        <dbReference type="Pfam" id="PF08574"/>
    </source>
</evidence>
<feature type="compositionally biased region" description="Basic and acidic residues" evidence="2">
    <location>
        <begin position="228"/>
        <end position="240"/>
    </location>
</feature>
<dbReference type="EMBL" id="CP009820">
    <property type="protein sequence ID" value="ATZ58340.1"/>
    <property type="molecule type" value="Genomic_DNA"/>
</dbReference>
<feature type="region of interest" description="Disordered" evidence="2">
    <location>
        <begin position="386"/>
        <end position="488"/>
    </location>
</feature>
<reference evidence="4 5" key="2">
    <citation type="journal article" date="2012" name="Eukaryot. Cell">
        <title>Genome update of Botrytis cinerea strains B05.10 and T4.</title>
        <authorList>
            <person name="Staats M."/>
            <person name="van Kan J.A."/>
        </authorList>
    </citation>
    <scope>NUCLEOTIDE SEQUENCE [LARGE SCALE GENOMIC DNA]</scope>
    <source>
        <strain evidence="4 5">B05.10</strain>
    </source>
</reference>
<dbReference type="InterPro" id="IPR040150">
    <property type="entry name" value="Iwr1"/>
</dbReference>
<feature type="compositionally biased region" description="Polar residues" evidence="2">
    <location>
        <begin position="101"/>
        <end position="113"/>
    </location>
</feature>
<dbReference type="InterPro" id="IPR013883">
    <property type="entry name" value="TF_Iwr1_dom"/>
</dbReference>
<dbReference type="VEuPathDB" id="FungiDB:Bcin16g01540"/>
<feature type="domain" description="Transcription factor Iwr1" evidence="3">
    <location>
        <begin position="346"/>
        <end position="415"/>
    </location>
</feature>
<feature type="compositionally biased region" description="Acidic residues" evidence="2">
    <location>
        <begin position="386"/>
        <end position="403"/>
    </location>
</feature>
<dbReference type="GeneID" id="36394993"/>
<gene>
    <name evidence="4" type="ORF">BCIN_16g01540</name>
</gene>
<comment type="similarity">
    <text evidence="1">Belongs to the IWR1/SLC7A6OS family.</text>
</comment>
<feature type="region of interest" description="Disordered" evidence="2">
    <location>
        <begin position="35"/>
        <end position="172"/>
    </location>
</feature>
<dbReference type="KEGG" id="bfu:BCIN_16g01540"/>
<evidence type="ECO:0000256" key="1">
    <source>
        <dbReference type="ARBA" id="ARBA00010218"/>
    </source>
</evidence>
<evidence type="ECO:0000313" key="4">
    <source>
        <dbReference type="EMBL" id="ATZ58340.1"/>
    </source>
</evidence>
<feature type="compositionally biased region" description="Polar residues" evidence="2">
    <location>
        <begin position="41"/>
        <end position="57"/>
    </location>
</feature>
<dbReference type="OrthoDB" id="6255506at2759"/>
<sequence length="488" mass="54962">MSLPPSIIHIKRKATDLPQDFLRVDDAVTKRQRRTTDFVYSRQQTPQVDTTPSTPQSAPLGRRIKPLHRSTSSRSLTVKKQGKSEGTVQSINEVSKEDQDVNAQPPTTNILTTQDDEVNHTSGSIQPSSSESPLSSGSTKKAVQQRRFHLSRSATPSISPGPSTGVRKRNATVFIERRVRQKTQEEKWTSVANAAIKSQNVATQKQDQEEKPQKKPGRGSRVQVAPPKDAKDSKDEKVENEIPTPQSKPPSALVNPWGLDTDDLAAQMQAYTLQEIGRSIAESKAAEPKPSAPVESSYRKSTSTRFKPKVPALRYKERHPEENTMEVDEEQMSGVETDGDVDTDSEYIIETYIRVPAEDIDNEDNKINFGILVLDAQSDIDEFYQDWDTDEEVEDEAEEDENDENHYTADYPDAEVDSDDEYNRNAYAYRTGNASDLEEFDEDDSDEDEMGFSDDETDKLKYPWQRVAAHGRRNQLASGEEDEDEDME</sequence>
<reference evidence="4 5" key="1">
    <citation type="journal article" date="2011" name="PLoS Genet.">
        <title>Genomic analysis of the necrotrophic fungal pathogens Sclerotinia sclerotiorum and Botrytis cinerea.</title>
        <authorList>
            <person name="Amselem J."/>
            <person name="Cuomo C.A."/>
            <person name="van Kan J.A."/>
            <person name="Viaud M."/>
            <person name="Benito E.P."/>
            <person name="Couloux A."/>
            <person name="Coutinho P.M."/>
            <person name="de Vries R.P."/>
            <person name="Dyer P.S."/>
            <person name="Fillinger S."/>
            <person name="Fournier E."/>
            <person name="Gout L."/>
            <person name="Hahn M."/>
            <person name="Kohn L."/>
            <person name="Lapalu N."/>
            <person name="Plummer K.M."/>
            <person name="Pradier J.M."/>
            <person name="Quevillon E."/>
            <person name="Sharon A."/>
            <person name="Simon A."/>
            <person name="ten Have A."/>
            <person name="Tudzynski B."/>
            <person name="Tudzynski P."/>
            <person name="Wincker P."/>
            <person name="Andrew M."/>
            <person name="Anthouard V."/>
            <person name="Beever R.E."/>
            <person name="Beffa R."/>
            <person name="Benoit I."/>
            <person name="Bouzid O."/>
            <person name="Brault B."/>
            <person name="Chen Z."/>
            <person name="Choquer M."/>
            <person name="Collemare J."/>
            <person name="Cotton P."/>
            <person name="Danchin E.G."/>
            <person name="Da Silva C."/>
            <person name="Gautier A."/>
            <person name="Giraud C."/>
            <person name="Giraud T."/>
            <person name="Gonzalez C."/>
            <person name="Grossetete S."/>
            <person name="Guldener U."/>
            <person name="Henrissat B."/>
            <person name="Howlett B.J."/>
            <person name="Kodira C."/>
            <person name="Kretschmer M."/>
            <person name="Lappartient A."/>
            <person name="Leroch M."/>
            <person name="Levis C."/>
            <person name="Mauceli E."/>
            <person name="Neuveglise C."/>
            <person name="Oeser B."/>
            <person name="Pearson M."/>
            <person name="Poulain J."/>
            <person name="Poussereau N."/>
            <person name="Quesneville H."/>
            <person name="Rascle C."/>
            <person name="Schumacher J."/>
            <person name="Segurens B."/>
            <person name="Sexton A."/>
            <person name="Silva E."/>
            <person name="Sirven C."/>
            <person name="Soanes D.M."/>
            <person name="Talbot N.J."/>
            <person name="Templeton M."/>
            <person name="Yandava C."/>
            <person name="Yarden O."/>
            <person name="Zeng Q."/>
            <person name="Rollins J.A."/>
            <person name="Lebrun M.H."/>
            <person name="Dickman M."/>
        </authorList>
    </citation>
    <scope>NUCLEOTIDE SEQUENCE [LARGE SCALE GENOMIC DNA]</scope>
    <source>
        <strain evidence="4 5">B05.10</strain>
    </source>
</reference>
<proteinExistence type="inferred from homology"/>
<feature type="region of interest" description="Disordered" evidence="2">
    <location>
        <begin position="282"/>
        <end position="343"/>
    </location>
</feature>
<protein>
    <recommendedName>
        <fullName evidence="3">Transcription factor Iwr1 domain-containing protein</fullName>
    </recommendedName>
</protein>
<evidence type="ECO:0000313" key="5">
    <source>
        <dbReference type="Proteomes" id="UP000001798"/>
    </source>
</evidence>
<dbReference type="Proteomes" id="UP000001798">
    <property type="component" value="Chromosome 16"/>
</dbReference>
<accession>A0A384K684</accession>
<organism evidence="4 5">
    <name type="scientific">Botryotinia fuckeliana (strain B05.10)</name>
    <name type="common">Noble rot fungus</name>
    <name type="synonym">Botrytis cinerea</name>
    <dbReference type="NCBI Taxonomy" id="332648"/>
    <lineage>
        <taxon>Eukaryota</taxon>
        <taxon>Fungi</taxon>
        <taxon>Dikarya</taxon>
        <taxon>Ascomycota</taxon>
        <taxon>Pezizomycotina</taxon>
        <taxon>Leotiomycetes</taxon>
        <taxon>Helotiales</taxon>
        <taxon>Sclerotiniaceae</taxon>
        <taxon>Botrytis</taxon>
    </lineage>
</organism>
<feature type="region of interest" description="Disordered" evidence="2">
    <location>
        <begin position="197"/>
        <end position="255"/>
    </location>
</feature>
<dbReference type="GO" id="GO:0005737">
    <property type="term" value="C:cytoplasm"/>
    <property type="evidence" value="ECO:0007669"/>
    <property type="project" value="TreeGrafter"/>
</dbReference>
<dbReference type="PANTHER" id="PTHR28063">
    <property type="entry name" value="RNA POLYMERASE II NUCLEAR LOCALIZATION PROTEIN IWR1"/>
    <property type="match status" value="1"/>
</dbReference>